<dbReference type="AlphaFoldDB" id="A0A0C2YZC4"/>
<reference evidence="3" key="2">
    <citation type="submission" date="2015-01" db="EMBL/GenBank/DDBJ databases">
        <title>Evolutionary Origins and Diversification of the Mycorrhizal Mutualists.</title>
        <authorList>
            <consortium name="DOE Joint Genome Institute"/>
            <consortium name="Mycorrhizal Genomics Consortium"/>
            <person name="Kohler A."/>
            <person name="Kuo A."/>
            <person name="Nagy L.G."/>
            <person name="Floudas D."/>
            <person name="Copeland A."/>
            <person name="Barry K.W."/>
            <person name="Cichocki N."/>
            <person name="Veneault-Fourrey C."/>
            <person name="LaButti K."/>
            <person name="Lindquist E.A."/>
            <person name="Lipzen A."/>
            <person name="Lundell T."/>
            <person name="Morin E."/>
            <person name="Murat C."/>
            <person name="Riley R."/>
            <person name="Ohm R."/>
            <person name="Sun H."/>
            <person name="Tunlid A."/>
            <person name="Henrissat B."/>
            <person name="Grigoriev I.V."/>
            <person name="Hibbett D.S."/>
            <person name="Martin F."/>
        </authorList>
    </citation>
    <scope>NUCLEOTIDE SEQUENCE [LARGE SCALE GENOMIC DNA]</scope>
    <source>
        <strain evidence="3">h7</strain>
    </source>
</reference>
<evidence type="ECO:0000256" key="1">
    <source>
        <dbReference type="SAM" id="MobiDB-lite"/>
    </source>
</evidence>
<dbReference type="Proteomes" id="UP000053424">
    <property type="component" value="Unassembled WGS sequence"/>
</dbReference>
<name>A0A0C2YZC4_HEBCY</name>
<organism evidence="2 3">
    <name type="scientific">Hebeloma cylindrosporum</name>
    <dbReference type="NCBI Taxonomy" id="76867"/>
    <lineage>
        <taxon>Eukaryota</taxon>
        <taxon>Fungi</taxon>
        <taxon>Dikarya</taxon>
        <taxon>Basidiomycota</taxon>
        <taxon>Agaricomycotina</taxon>
        <taxon>Agaricomycetes</taxon>
        <taxon>Agaricomycetidae</taxon>
        <taxon>Agaricales</taxon>
        <taxon>Agaricineae</taxon>
        <taxon>Hymenogastraceae</taxon>
        <taxon>Hebeloma</taxon>
    </lineage>
</organism>
<protein>
    <submittedName>
        <fullName evidence="2">Uncharacterized protein</fullName>
    </submittedName>
</protein>
<feature type="compositionally biased region" description="Polar residues" evidence="1">
    <location>
        <begin position="76"/>
        <end position="90"/>
    </location>
</feature>
<accession>A0A0C2YZC4</accession>
<dbReference type="HOGENOM" id="CLU_2027024_0_0_1"/>
<proteinExistence type="predicted"/>
<dbReference type="OrthoDB" id="3251949at2759"/>
<evidence type="ECO:0000313" key="3">
    <source>
        <dbReference type="Proteomes" id="UP000053424"/>
    </source>
</evidence>
<sequence length="122" mass="13671">MLRTLNSRAKLRERMRSHDFGRTSLTTWQWNQGPTVESRQSSFATIQVPPTSQALNPLEPLESLASKVEPSDAMPFSSSVQQDSPLTGVQETGRFRHRVCSAMGLTQGLEYDRGSRLTHVEP</sequence>
<gene>
    <name evidence="2" type="ORF">M413DRAFT_311294</name>
</gene>
<reference evidence="2 3" key="1">
    <citation type="submission" date="2014-04" db="EMBL/GenBank/DDBJ databases">
        <authorList>
            <consortium name="DOE Joint Genome Institute"/>
            <person name="Kuo A."/>
            <person name="Gay G."/>
            <person name="Dore J."/>
            <person name="Kohler A."/>
            <person name="Nagy L.G."/>
            <person name="Floudas D."/>
            <person name="Copeland A."/>
            <person name="Barry K.W."/>
            <person name="Cichocki N."/>
            <person name="Veneault-Fourrey C."/>
            <person name="LaButti K."/>
            <person name="Lindquist E.A."/>
            <person name="Lipzen A."/>
            <person name="Lundell T."/>
            <person name="Morin E."/>
            <person name="Murat C."/>
            <person name="Sun H."/>
            <person name="Tunlid A."/>
            <person name="Henrissat B."/>
            <person name="Grigoriev I.V."/>
            <person name="Hibbett D.S."/>
            <person name="Martin F."/>
            <person name="Nordberg H.P."/>
            <person name="Cantor M.N."/>
            <person name="Hua S.X."/>
        </authorList>
    </citation>
    <scope>NUCLEOTIDE SEQUENCE [LARGE SCALE GENOMIC DNA]</scope>
    <source>
        <strain evidence="3">h7</strain>
    </source>
</reference>
<evidence type="ECO:0000313" key="2">
    <source>
        <dbReference type="EMBL" id="KIM46327.1"/>
    </source>
</evidence>
<feature type="region of interest" description="Disordered" evidence="1">
    <location>
        <begin position="68"/>
        <end position="92"/>
    </location>
</feature>
<keyword evidence="3" id="KW-1185">Reference proteome</keyword>
<dbReference type="EMBL" id="KN831771">
    <property type="protein sequence ID" value="KIM46327.1"/>
    <property type="molecule type" value="Genomic_DNA"/>
</dbReference>